<dbReference type="InterPro" id="IPR037523">
    <property type="entry name" value="VOC_core"/>
</dbReference>
<dbReference type="Proteomes" id="UP000198755">
    <property type="component" value="Unassembled WGS sequence"/>
</dbReference>
<evidence type="ECO:0000313" key="3">
    <source>
        <dbReference type="Proteomes" id="UP000198755"/>
    </source>
</evidence>
<dbReference type="InterPro" id="IPR029068">
    <property type="entry name" value="Glyas_Bleomycin-R_OHBP_Dase"/>
</dbReference>
<protein>
    <recommendedName>
        <fullName evidence="1">VOC domain-containing protein</fullName>
    </recommendedName>
</protein>
<organism evidence="2 3">
    <name type="scientific">Methylocapsa palsarum</name>
    <dbReference type="NCBI Taxonomy" id="1612308"/>
    <lineage>
        <taxon>Bacteria</taxon>
        <taxon>Pseudomonadati</taxon>
        <taxon>Pseudomonadota</taxon>
        <taxon>Alphaproteobacteria</taxon>
        <taxon>Hyphomicrobiales</taxon>
        <taxon>Beijerinckiaceae</taxon>
        <taxon>Methylocapsa</taxon>
    </lineage>
</organism>
<dbReference type="STRING" id="1612308.SAMN05444581_101243"/>
<dbReference type="PANTHER" id="PTHR33993">
    <property type="entry name" value="GLYOXALASE-RELATED"/>
    <property type="match status" value="1"/>
</dbReference>
<sequence>MMSPENQFPLFGVRLWTRRLPNKNRKFVLYLPAAASLHRGEREGNMAHPFVHVELTTTDIGKAKSFYQSLFHWELNDVEVGPGRTYTMIGVGDGTGGGMMQAPGPRMPSAWLPYVLVDDIRATTEKARSLGATVCLDIMEVMDMGSLSIISDPTGAMLGFWQPKAK</sequence>
<dbReference type="Pfam" id="PF00903">
    <property type="entry name" value="Glyoxalase"/>
    <property type="match status" value="1"/>
</dbReference>
<name>A0A1I3W2N5_9HYPH</name>
<dbReference type="SUPFAM" id="SSF54593">
    <property type="entry name" value="Glyoxalase/Bleomycin resistance protein/Dihydroxybiphenyl dioxygenase"/>
    <property type="match status" value="1"/>
</dbReference>
<dbReference type="InterPro" id="IPR052164">
    <property type="entry name" value="Anthracycline_SecMetBiosynth"/>
</dbReference>
<gene>
    <name evidence="2" type="ORF">SAMN05444581_101243</name>
</gene>
<dbReference type="EMBL" id="FOSN01000001">
    <property type="protein sequence ID" value="SFK00766.1"/>
    <property type="molecule type" value="Genomic_DNA"/>
</dbReference>
<evidence type="ECO:0000259" key="1">
    <source>
        <dbReference type="PROSITE" id="PS51819"/>
    </source>
</evidence>
<reference evidence="2 3" key="1">
    <citation type="submission" date="2016-10" db="EMBL/GenBank/DDBJ databases">
        <authorList>
            <person name="de Groot N.N."/>
        </authorList>
    </citation>
    <scope>NUCLEOTIDE SEQUENCE [LARGE SCALE GENOMIC DNA]</scope>
    <source>
        <strain evidence="2 3">NE2</strain>
    </source>
</reference>
<dbReference type="InterPro" id="IPR004360">
    <property type="entry name" value="Glyas_Fos-R_dOase_dom"/>
</dbReference>
<accession>A0A1I3W2N5</accession>
<dbReference type="CDD" id="cd07247">
    <property type="entry name" value="SgaA_N_like"/>
    <property type="match status" value="1"/>
</dbReference>
<dbReference type="PROSITE" id="PS51819">
    <property type="entry name" value="VOC"/>
    <property type="match status" value="1"/>
</dbReference>
<proteinExistence type="predicted"/>
<keyword evidence="3" id="KW-1185">Reference proteome</keyword>
<feature type="domain" description="VOC" evidence="1">
    <location>
        <begin position="49"/>
        <end position="163"/>
    </location>
</feature>
<dbReference type="AlphaFoldDB" id="A0A1I3W2N5"/>
<evidence type="ECO:0000313" key="2">
    <source>
        <dbReference type="EMBL" id="SFK00766.1"/>
    </source>
</evidence>
<dbReference type="RefSeq" id="WP_244532019.1">
    <property type="nucleotide sequence ID" value="NZ_FOSN01000001.1"/>
</dbReference>
<dbReference type="PANTHER" id="PTHR33993:SF14">
    <property type="entry name" value="GB|AAF24581.1"/>
    <property type="match status" value="1"/>
</dbReference>
<dbReference type="Gene3D" id="3.10.180.10">
    <property type="entry name" value="2,3-Dihydroxybiphenyl 1,2-Dioxygenase, domain 1"/>
    <property type="match status" value="1"/>
</dbReference>